<accession>A0A224YEY3</accession>
<dbReference type="EMBL" id="GFPF01001597">
    <property type="protein sequence ID" value="MAA12743.1"/>
    <property type="molecule type" value="Transcribed_RNA"/>
</dbReference>
<reference evidence="2" key="1">
    <citation type="journal article" date="2017" name="Parasit. Vectors">
        <title>Sialotranscriptomics of Rhipicephalus zambeziensis reveals intricate expression profiles of secretory proteins and suggests tight temporal transcriptional regulation during blood-feeding.</title>
        <authorList>
            <person name="de Castro M.H."/>
            <person name="de Klerk D."/>
            <person name="Pienaar R."/>
            <person name="Rees D.J.G."/>
            <person name="Mans B.J."/>
        </authorList>
    </citation>
    <scope>NUCLEOTIDE SEQUENCE</scope>
    <source>
        <tissue evidence="2">Salivary glands</tissue>
    </source>
</reference>
<name>A0A224YEY3_9ACAR</name>
<proteinExistence type="predicted"/>
<evidence type="ECO:0000256" key="1">
    <source>
        <dbReference type="SAM" id="Phobius"/>
    </source>
</evidence>
<evidence type="ECO:0000313" key="2">
    <source>
        <dbReference type="EMBL" id="MAA12743.1"/>
    </source>
</evidence>
<keyword evidence="1" id="KW-1133">Transmembrane helix</keyword>
<keyword evidence="1" id="KW-0812">Transmembrane</keyword>
<sequence>MFQPSFFFFSLFPTFYSGYFFSPVHRYMKKYAQEKQQKGTQYRLEEGPYKASPTFDIAAVFFCLFQIAREKVFLFLSSQLLIVFFFFATCTRRPVCIF</sequence>
<keyword evidence="1" id="KW-0472">Membrane</keyword>
<organism evidence="2">
    <name type="scientific">Rhipicephalus zambeziensis</name>
    <dbReference type="NCBI Taxonomy" id="60191"/>
    <lineage>
        <taxon>Eukaryota</taxon>
        <taxon>Metazoa</taxon>
        <taxon>Ecdysozoa</taxon>
        <taxon>Arthropoda</taxon>
        <taxon>Chelicerata</taxon>
        <taxon>Arachnida</taxon>
        <taxon>Acari</taxon>
        <taxon>Parasitiformes</taxon>
        <taxon>Ixodida</taxon>
        <taxon>Ixodoidea</taxon>
        <taxon>Ixodidae</taxon>
        <taxon>Rhipicephalinae</taxon>
        <taxon>Rhipicephalus</taxon>
        <taxon>Rhipicephalus</taxon>
    </lineage>
</organism>
<feature type="transmembrane region" description="Helical" evidence="1">
    <location>
        <begin position="73"/>
        <end position="91"/>
    </location>
</feature>
<dbReference type="AlphaFoldDB" id="A0A224YEY3"/>
<feature type="transmembrane region" description="Helical" evidence="1">
    <location>
        <begin position="6"/>
        <end position="28"/>
    </location>
</feature>
<protein>
    <submittedName>
        <fullName evidence="2">Uncharacterized protein</fullName>
    </submittedName>
</protein>